<feature type="region of interest" description="Disordered" evidence="1">
    <location>
        <begin position="39"/>
        <end position="143"/>
    </location>
</feature>
<feature type="compositionally biased region" description="Basic and acidic residues" evidence="1">
    <location>
        <begin position="210"/>
        <end position="222"/>
    </location>
</feature>
<feature type="compositionally biased region" description="Basic and acidic residues" evidence="1">
    <location>
        <begin position="89"/>
        <end position="107"/>
    </location>
</feature>
<reference evidence="3" key="1">
    <citation type="journal article" date="2017" name="Nat. Microbiol.">
        <title>Global analysis of biosynthetic gene clusters reveals vast potential of secondary metabolite production in Penicillium species.</title>
        <authorList>
            <person name="Nielsen J.C."/>
            <person name="Grijseels S."/>
            <person name="Prigent S."/>
            <person name="Ji B."/>
            <person name="Dainat J."/>
            <person name="Nielsen K.F."/>
            <person name="Frisvad J.C."/>
            <person name="Workman M."/>
            <person name="Nielsen J."/>
        </authorList>
    </citation>
    <scope>NUCLEOTIDE SEQUENCE [LARGE SCALE GENOMIC DNA]</scope>
    <source>
        <strain evidence="3">IBT 4502</strain>
    </source>
</reference>
<feature type="compositionally biased region" description="Gly residues" evidence="1">
    <location>
        <begin position="288"/>
        <end position="299"/>
    </location>
</feature>
<dbReference type="GO" id="GO:0000462">
    <property type="term" value="P:maturation of SSU-rRNA from tricistronic rRNA transcript (SSU-rRNA, 5.8S rRNA, LSU-rRNA)"/>
    <property type="evidence" value="ECO:0007669"/>
    <property type="project" value="TreeGrafter"/>
</dbReference>
<dbReference type="InterPro" id="IPR027973">
    <property type="entry name" value="FSAF1-like"/>
</dbReference>
<evidence type="ECO:0000256" key="1">
    <source>
        <dbReference type="SAM" id="MobiDB-lite"/>
    </source>
</evidence>
<dbReference type="PANTHER" id="PTHR28096">
    <property type="entry name" value="PROTEIN FAF1"/>
    <property type="match status" value="1"/>
</dbReference>
<feature type="region of interest" description="Disordered" evidence="1">
    <location>
        <begin position="190"/>
        <end position="305"/>
    </location>
</feature>
<protein>
    <recommendedName>
        <fullName evidence="4">Protein FAF1</fullName>
    </recommendedName>
</protein>
<evidence type="ECO:0008006" key="4">
    <source>
        <dbReference type="Google" id="ProtNLM"/>
    </source>
</evidence>
<dbReference type="PANTHER" id="PTHR28096:SF1">
    <property type="entry name" value="PROTEIN FAF1"/>
    <property type="match status" value="1"/>
</dbReference>
<proteinExistence type="predicted"/>
<organism evidence="2 3">
    <name type="scientific">Penicillium polonicum</name>
    <dbReference type="NCBI Taxonomy" id="60169"/>
    <lineage>
        <taxon>Eukaryota</taxon>
        <taxon>Fungi</taxon>
        <taxon>Dikarya</taxon>
        <taxon>Ascomycota</taxon>
        <taxon>Pezizomycotina</taxon>
        <taxon>Eurotiomycetes</taxon>
        <taxon>Eurotiomycetidae</taxon>
        <taxon>Eurotiales</taxon>
        <taxon>Aspergillaceae</taxon>
        <taxon>Penicillium</taxon>
    </lineage>
</organism>
<feature type="region of interest" description="Disordered" evidence="1">
    <location>
        <begin position="1"/>
        <end position="27"/>
    </location>
</feature>
<dbReference type="STRING" id="60169.A0A1V6NMZ7"/>
<keyword evidence="3" id="KW-1185">Reference proteome</keyword>
<dbReference type="Pfam" id="PF15375">
    <property type="entry name" value="FSAF1"/>
    <property type="match status" value="1"/>
</dbReference>
<dbReference type="Proteomes" id="UP000191408">
    <property type="component" value="Unassembled WGS sequence"/>
</dbReference>
<comment type="caution">
    <text evidence="2">The sequence shown here is derived from an EMBL/GenBank/DDBJ whole genome shotgun (WGS) entry which is preliminary data.</text>
</comment>
<sequence length="305" mass="33432">MVVKRKRETTVVSKPKAKEDSPPPVDNAQDVFRRLFEAQFEPLDLPASTAKSTNSDEENEDDDDSDISGSEGDWDGMSDISDESNQVEVVEHTDAYAAPEDRMDKKTWKAFMSGKLLSDLDKPSTEPEPTSKKEEEEDAHDSANLKHDLALQRLLKESHLLDSADDLAPTGKNRLKALDMRMQSLGAKTSLYAQNKMPTAHRRGIKAKAASKEDRRRQEAKENGIILEKPSKVQKSSNNGRRERGVAGSSVGKFSGGTLNLNKDDIDRVQASGRRMMGGRGRGKTRGGRGGGGRGGRGGGRGDRR</sequence>
<name>A0A1V6NMZ7_PENPO</name>
<accession>A0A1V6NMZ7</accession>
<evidence type="ECO:0000313" key="2">
    <source>
        <dbReference type="EMBL" id="OQD65927.1"/>
    </source>
</evidence>
<dbReference type="InterPro" id="IPR053030">
    <property type="entry name" value="Ribosomal_biogenesis_FAF1-like"/>
</dbReference>
<feature type="compositionally biased region" description="Acidic residues" evidence="1">
    <location>
        <begin position="55"/>
        <end position="82"/>
    </location>
</feature>
<feature type="compositionally biased region" description="Basic and acidic residues" evidence="1">
    <location>
        <begin position="118"/>
        <end position="143"/>
    </location>
</feature>
<dbReference type="OrthoDB" id="5556956at2759"/>
<dbReference type="GO" id="GO:0005730">
    <property type="term" value="C:nucleolus"/>
    <property type="evidence" value="ECO:0007669"/>
    <property type="project" value="TreeGrafter"/>
</dbReference>
<gene>
    <name evidence="2" type="ORF">PENPOL_c005G10367</name>
</gene>
<evidence type="ECO:0000313" key="3">
    <source>
        <dbReference type="Proteomes" id="UP000191408"/>
    </source>
</evidence>
<dbReference type="AlphaFoldDB" id="A0A1V6NMZ7"/>
<dbReference type="EMBL" id="MDYM01000005">
    <property type="protein sequence ID" value="OQD65927.1"/>
    <property type="molecule type" value="Genomic_DNA"/>
</dbReference>